<proteinExistence type="predicted"/>
<sequence>MLEAVAQSQGNSLPCVRTYENDMARLSLTGSVAFEQALTAAASDGGEAAGEHVDAGLSAMVVEALYPGPNDEHSTVSTRLFLPAKKVKEKARKLRSSLPEDMLSGTNSSNILAMTFRQVVVQELWNFELAVFRPGSQRNMEDLGSPREVTASFVLSSSDDKVIAGLAEAVCMLALESTQKEFFQESAGRASDGLFNWFSKTKQFSSKDSSVMIHRFEDKIVEKAKSLFDKFNVVRAKYKMTNKKPTSSAWTSLMQSKLEKIGGSEFSMWTMEYVPAYKLQIDADRLTNLKFEGWKRTMGNCWEVFLTHSQMVGLANILDIYFEDFCTLPGKQLLSCDAVRSPKKLSKNKGGFSLVGFLRTTLITATLLVSVGVLIKLFVPHLNITRRKYPRENYVLPSSEDNCEQVQPLKLEDSELDAYCSSIVKKIKDSYGWNGEVTFEPSVGAWIGEFPMYLRYNHQVYPIDQDSTSSSEVSATNKEDLETSVQEIASYQIVLSPEGRIVGFQPTSLVAVNHWSNNPIAKELYGGKELSPGLLEPRLKIHKPEKVIVLELLMSLNQDNHFALVRQMQ</sequence>
<dbReference type="AlphaFoldDB" id="A0A803LLP9"/>
<keyword evidence="3" id="KW-1185">Reference proteome</keyword>
<name>A0A803LLP9_CHEQI</name>
<protein>
    <submittedName>
        <fullName evidence="2">Uncharacterized protein</fullName>
    </submittedName>
</protein>
<evidence type="ECO:0000313" key="2">
    <source>
        <dbReference type="EnsemblPlants" id="AUR62014896-RA:cds"/>
    </source>
</evidence>
<accession>A0A803LLP9</accession>
<dbReference type="Gramene" id="AUR62014896-RA">
    <property type="protein sequence ID" value="AUR62014896-RA:cds"/>
    <property type="gene ID" value="AUR62014896"/>
</dbReference>
<evidence type="ECO:0000256" key="1">
    <source>
        <dbReference type="SAM" id="Phobius"/>
    </source>
</evidence>
<dbReference type="Proteomes" id="UP000596660">
    <property type="component" value="Unplaced"/>
</dbReference>
<feature type="transmembrane region" description="Helical" evidence="1">
    <location>
        <begin position="356"/>
        <end position="379"/>
    </location>
</feature>
<keyword evidence="1" id="KW-1133">Transmembrane helix</keyword>
<dbReference type="PANTHER" id="PTHR35694">
    <property type="entry name" value="DENEDDYLASE"/>
    <property type="match status" value="1"/>
</dbReference>
<reference evidence="2" key="1">
    <citation type="journal article" date="2017" name="Nature">
        <title>The genome of Chenopodium quinoa.</title>
        <authorList>
            <person name="Jarvis D.E."/>
            <person name="Ho Y.S."/>
            <person name="Lightfoot D.J."/>
            <person name="Schmoeckel S.M."/>
            <person name="Li B."/>
            <person name="Borm T.J.A."/>
            <person name="Ohyanagi H."/>
            <person name="Mineta K."/>
            <person name="Michell C.T."/>
            <person name="Saber N."/>
            <person name="Kharbatia N.M."/>
            <person name="Rupper R.R."/>
            <person name="Sharp A.R."/>
            <person name="Dally N."/>
            <person name="Boughton B.A."/>
            <person name="Woo Y.H."/>
            <person name="Gao G."/>
            <person name="Schijlen E.G.W.M."/>
            <person name="Guo X."/>
            <person name="Momin A.A."/>
            <person name="Negrao S."/>
            <person name="Al-Babili S."/>
            <person name="Gehring C."/>
            <person name="Roessner U."/>
            <person name="Jung C."/>
            <person name="Murphy K."/>
            <person name="Arold S.T."/>
            <person name="Gojobori T."/>
            <person name="van der Linden C.G."/>
            <person name="van Loo E.N."/>
            <person name="Jellen E.N."/>
            <person name="Maughan P.J."/>
            <person name="Tester M."/>
        </authorList>
    </citation>
    <scope>NUCLEOTIDE SEQUENCE [LARGE SCALE GENOMIC DNA]</scope>
    <source>
        <strain evidence="2">cv. PI 614886</strain>
    </source>
</reference>
<reference evidence="2" key="2">
    <citation type="submission" date="2021-03" db="UniProtKB">
        <authorList>
            <consortium name="EnsemblPlants"/>
        </authorList>
    </citation>
    <scope>IDENTIFICATION</scope>
</reference>
<dbReference type="OMA" id="WSDEIKV"/>
<evidence type="ECO:0000313" key="3">
    <source>
        <dbReference type="Proteomes" id="UP000596660"/>
    </source>
</evidence>
<dbReference type="GO" id="GO:0010027">
    <property type="term" value="P:thylakoid membrane organization"/>
    <property type="evidence" value="ECO:0007669"/>
    <property type="project" value="EnsemblPlants"/>
</dbReference>
<dbReference type="PANTHER" id="PTHR35694:SF1">
    <property type="entry name" value="DENEDDYLASE"/>
    <property type="match status" value="1"/>
</dbReference>
<dbReference type="EnsemblPlants" id="AUR62014896-RA">
    <property type="protein sequence ID" value="AUR62014896-RA:cds"/>
    <property type="gene ID" value="AUR62014896"/>
</dbReference>
<dbReference type="GO" id="GO:1903866">
    <property type="term" value="P:palisade mesophyll development"/>
    <property type="evidence" value="ECO:0007669"/>
    <property type="project" value="EnsemblPlants"/>
</dbReference>
<organism evidence="2 3">
    <name type="scientific">Chenopodium quinoa</name>
    <name type="common">Quinoa</name>
    <dbReference type="NCBI Taxonomy" id="63459"/>
    <lineage>
        <taxon>Eukaryota</taxon>
        <taxon>Viridiplantae</taxon>
        <taxon>Streptophyta</taxon>
        <taxon>Embryophyta</taxon>
        <taxon>Tracheophyta</taxon>
        <taxon>Spermatophyta</taxon>
        <taxon>Magnoliopsida</taxon>
        <taxon>eudicotyledons</taxon>
        <taxon>Gunneridae</taxon>
        <taxon>Pentapetalae</taxon>
        <taxon>Caryophyllales</taxon>
        <taxon>Chenopodiaceae</taxon>
        <taxon>Chenopodioideae</taxon>
        <taxon>Atripliceae</taxon>
        <taxon>Chenopodium</taxon>
    </lineage>
</organism>
<dbReference type="GO" id="GO:0009507">
    <property type="term" value="C:chloroplast"/>
    <property type="evidence" value="ECO:0007669"/>
    <property type="project" value="EnsemblPlants"/>
</dbReference>
<gene>
    <name evidence="2" type="primary">LOC110693694</name>
</gene>
<keyword evidence="1" id="KW-0812">Transmembrane</keyword>
<keyword evidence="1" id="KW-0472">Membrane</keyword>
<dbReference type="GO" id="GO:0090391">
    <property type="term" value="P:granum assembly"/>
    <property type="evidence" value="ECO:0007669"/>
    <property type="project" value="EnsemblPlants"/>
</dbReference>